<dbReference type="RefSeq" id="WP_085231663.1">
    <property type="nucleotide sequence ID" value="NZ_AP022613.1"/>
</dbReference>
<evidence type="ECO:0000256" key="3">
    <source>
        <dbReference type="SAM" id="MobiDB-lite"/>
    </source>
</evidence>
<dbReference type="OrthoDB" id="5196392at2"/>
<sequence>MTAEQDSHADDVEAPTSDADDAAAGTDTRDAGDDRAGHDESGDIKTTRRPRLGVISGWLRRCLVLWRSILLALLIMGAGAVAACVFFLQYRPYHQASDAAGRDAIKAASDGTVALLSYAPDTLEHDFVTAKAHLTGDFLAYYDRFTHQIVTPAAKEHHVQTTAVVARAALSELHPNSAVVLTFIDQTTMSKDKREPVSAASAVRVGLTKVDGRWLISSFDPV</sequence>
<keyword evidence="4" id="KW-1133">Transmembrane helix</keyword>
<accession>A0A1X1TMX7</accession>
<dbReference type="STRING" id="44010.AWC00_05625"/>
<dbReference type="Proteomes" id="UP000467385">
    <property type="component" value="Chromosome"/>
</dbReference>
<name>A0A1X1TMX7_9MYCO</name>
<feature type="region of interest" description="Disordered" evidence="3">
    <location>
        <begin position="1"/>
        <end position="45"/>
    </location>
</feature>
<feature type="transmembrane region" description="Helical" evidence="4">
    <location>
        <begin position="64"/>
        <end position="88"/>
    </location>
</feature>
<evidence type="ECO:0000313" key="5">
    <source>
        <dbReference type="EMBL" id="BBZ38830.1"/>
    </source>
</evidence>
<protein>
    <submittedName>
        <fullName evidence="5">Uncharacterized protein</fullName>
    </submittedName>
</protein>
<comment type="subcellular location">
    <subcellularLocation>
        <location evidence="1">Membrane</location>
    </subcellularLocation>
</comment>
<dbReference type="AlphaFoldDB" id="A0A1X1TMX7"/>
<dbReference type="EMBL" id="AP022613">
    <property type="protein sequence ID" value="BBZ38830.1"/>
    <property type="molecule type" value="Genomic_DNA"/>
</dbReference>
<evidence type="ECO:0000256" key="1">
    <source>
        <dbReference type="ARBA" id="ARBA00004370"/>
    </source>
</evidence>
<dbReference type="GO" id="GO:0016020">
    <property type="term" value="C:membrane"/>
    <property type="evidence" value="ECO:0007669"/>
    <property type="project" value="UniProtKB-SubCell"/>
</dbReference>
<evidence type="ECO:0000313" key="6">
    <source>
        <dbReference type="Proteomes" id="UP000467385"/>
    </source>
</evidence>
<reference evidence="5 6" key="1">
    <citation type="journal article" date="2019" name="Emerg. Microbes Infect.">
        <title>Comprehensive subspecies identification of 175 nontuberculous mycobacteria species based on 7547 genomic profiles.</title>
        <authorList>
            <person name="Matsumoto Y."/>
            <person name="Kinjo T."/>
            <person name="Motooka D."/>
            <person name="Nabeya D."/>
            <person name="Jung N."/>
            <person name="Uechi K."/>
            <person name="Horii T."/>
            <person name="Iida T."/>
            <person name="Fujita J."/>
            <person name="Nakamura S."/>
        </authorList>
    </citation>
    <scope>NUCLEOTIDE SEQUENCE [LARGE SCALE GENOMIC DNA]</scope>
    <source>
        <strain evidence="5 6">JCM 14738</strain>
    </source>
</reference>
<gene>
    <name evidence="5" type="ORF">MCNS_18930</name>
</gene>
<feature type="compositionally biased region" description="Basic and acidic residues" evidence="3">
    <location>
        <begin position="27"/>
        <end position="45"/>
    </location>
</feature>
<evidence type="ECO:0000256" key="2">
    <source>
        <dbReference type="ARBA" id="ARBA00023136"/>
    </source>
</evidence>
<keyword evidence="6" id="KW-1185">Reference proteome</keyword>
<feature type="compositionally biased region" description="Basic and acidic residues" evidence="3">
    <location>
        <begin position="1"/>
        <end position="11"/>
    </location>
</feature>
<organism evidence="5 6">
    <name type="scientific">Mycobacterium conspicuum</name>
    <dbReference type="NCBI Taxonomy" id="44010"/>
    <lineage>
        <taxon>Bacteria</taxon>
        <taxon>Bacillati</taxon>
        <taxon>Actinomycetota</taxon>
        <taxon>Actinomycetes</taxon>
        <taxon>Mycobacteriales</taxon>
        <taxon>Mycobacteriaceae</taxon>
        <taxon>Mycobacterium</taxon>
    </lineage>
</organism>
<keyword evidence="2 4" id="KW-0472">Membrane</keyword>
<dbReference type="PANTHER" id="PTHR37042:SF4">
    <property type="entry name" value="OUTER MEMBRANE PROTEIN RV1973"/>
    <property type="match status" value="1"/>
</dbReference>
<dbReference type="PANTHER" id="PTHR37042">
    <property type="entry name" value="OUTER MEMBRANE PROTEIN RV1973"/>
    <property type="match status" value="1"/>
</dbReference>
<evidence type="ECO:0000256" key="4">
    <source>
        <dbReference type="SAM" id="Phobius"/>
    </source>
</evidence>
<keyword evidence="4" id="KW-0812">Transmembrane</keyword>
<proteinExistence type="predicted"/>